<name>A0A8J8SJ62_9FIRM</name>
<keyword evidence="2" id="KW-1185">Reference proteome</keyword>
<dbReference type="AlphaFoldDB" id="A0A8J8SJ62"/>
<dbReference type="RefSeq" id="WP_212696032.1">
    <property type="nucleotide sequence ID" value="NZ_CP058649.1"/>
</dbReference>
<accession>A0A8J8SJ62</accession>
<dbReference type="KEGG" id="vpy:HZI73_24855"/>
<evidence type="ECO:0000313" key="1">
    <source>
        <dbReference type="EMBL" id="QUI25331.1"/>
    </source>
</evidence>
<sequence>MKVNIMLKSSNKTRGIQPVPYTINNKINILQDLIHNLVDIEIDKYEHKELQVLSQEDIDRMLINGKVSFGFQYRANNKIDRKHAKKVASLAFQDGLYAVFIGNQEIVDLSSAIHLKENDSITFIRFTMLAGRYF</sequence>
<proteinExistence type="predicted"/>
<organism evidence="1 2">
    <name type="scientific">Vallitalea pronyensis</name>
    <dbReference type="NCBI Taxonomy" id="1348613"/>
    <lineage>
        <taxon>Bacteria</taxon>
        <taxon>Bacillati</taxon>
        <taxon>Bacillota</taxon>
        <taxon>Clostridia</taxon>
        <taxon>Lachnospirales</taxon>
        <taxon>Vallitaleaceae</taxon>
        <taxon>Vallitalea</taxon>
    </lineage>
</organism>
<evidence type="ECO:0000313" key="2">
    <source>
        <dbReference type="Proteomes" id="UP000683246"/>
    </source>
</evidence>
<gene>
    <name evidence="1" type="ORF">HZI73_24855</name>
</gene>
<dbReference type="EMBL" id="CP058649">
    <property type="protein sequence ID" value="QUI25331.1"/>
    <property type="molecule type" value="Genomic_DNA"/>
</dbReference>
<reference evidence="1" key="1">
    <citation type="submission" date="2020-07" db="EMBL/GenBank/DDBJ databases">
        <title>Vallitalea pronyensis genome.</title>
        <authorList>
            <person name="Postec A."/>
        </authorList>
    </citation>
    <scope>NUCLEOTIDE SEQUENCE</scope>
    <source>
        <strain evidence="1">FatNI3</strain>
    </source>
</reference>
<protein>
    <submittedName>
        <fullName evidence="1">Uncharacterized protein</fullName>
    </submittedName>
</protein>
<dbReference type="Proteomes" id="UP000683246">
    <property type="component" value="Chromosome"/>
</dbReference>